<comment type="similarity">
    <text evidence="1">Belongs to the 'phage' integrase family.</text>
</comment>
<organism evidence="5 6">
    <name type="scientific">Flammeovirga pectinis</name>
    <dbReference type="NCBI Taxonomy" id="2494373"/>
    <lineage>
        <taxon>Bacteria</taxon>
        <taxon>Pseudomonadati</taxon>
        <taxon>Bacteroidota</taxon>
        <taxon>Cytophagia</taxon>
        <taxon>Cytophagales</taxon>
        <taxon>Flammeovirgaceae</taxon>
        <taxon>Flammeovirga</taxon>
    </lineage>
</organism>
<dbReference type="InterPro" id="IPR035386">
    <property type="entry name" value="Arm-DNA-bind_5"/>
</dbReference>
<evidence type="ECO:0000256" key="3">
    <source>
        <dbReference type="ARBA" id="ARBA00023172"/>
    </source>
</evidence>
<dbReference type="GO" id="GO:0006310">
    <property type="term" value="P:DNA recombination"/>
    <property type="evidence" value="ECO:0007669"/>
    <property type="project" value="UniProtKB-KW"/>
</dbReference>
<dbReference type="InterPro" id="IPR025269">
    <property type="entry name" value="SAM-like_dom"/>
</dbReference>
<keyword evidence="6" id="KW-1185">Reference proteome</keyword>
<dbReference type="GO" id="GO:0015074">
    <property type="term" value="P:DNA integration"/>
    <property type="evidence" value="ECO:0007669"/>
    <property type="project" value="InterPro"/>
</dbReference>
<dbReference type="EMBL" id="CP034562">
    <property type="protein sequence ID" value="AZQ61728.1"/>
    <property type="molecule type" value="Genomic_DNA"/>
</dbReference>
<protein>
    <recommendedName>
        <fullName evidence="4">Tyr recombinase domain-containing protein</fullName>
    </recommendedName>
</protein>
<feature type="domain" description="Tyr recombinase" evidence="4">
    <location>
        <begin position="211"/>
        <end position="404"/>
    </location>
</feature>
<dbReference type="Pfam" id="PF00589">
    <property type="entry name" value="Phage_integrase"/>
    <property type="match status" value="1"/>
</dbReference>
<dbReference type="KEGG" id="fll:EI427_05610"/>
<dbReference type="InterPro" id="IPR011010">
    <property type="entry name" value="DNA_brk_join_enz"/>
</dbReference>
<proteinExistence type="inferred from homology"/>
<dbReference type="SUPFAM" id="SSF56349">
    <property type="entry name" value="DNA breaking-rejoining enzymes"/>
    <property type="match status" value="1"/>
</dbReference>
<dbReference type="Gene3D" id="1.10.150.130">
    <property type="match status" value="1"/>
</dbReference>
<dbReference type="PANTHER" id="PTHR30349">
    <property type="entry name" value="PHAGE INTEGRASE-RELATED"/>
    <property type="match status" value="1"/>
</dbReference>
<name>A0A3Q9FPJ9_9BACT</name>
<keyword evidence="3" id="KW-0233">DNA recombination</keyword>
<dbReference type="InterPro" id="IPR002104">
    <property type="entry name" value="Integrase_catalytic"/>
</dbReference>
<dbReference type="Proteomes" id="UP000267268">
    <property type="component" value="Chromosome 1"/>
</dbReference>
<reference evidence="5 6" key="1">
    <citation type="submission" date="2018-12" db="EMBL/GenBank/DDBJ databases">
        <title>Flammeovirga pectinis sp. nov., isolated from the gut of the Korean scallop, Patinopecten yessoensis.</title>
        <authorList>
            <person name="Bae J.-W."/>
            <person name="Jeong Y.-S."/>
            <person name="Kang W."/>
        </authorList>
    </citation>
    <scope>NUCLEOTIDE SEQUENCE [LARGE SCALE GENOMIC DNA]</scope>
    <source>
        <strain evidence="5 6">L12M1</strain>
    </source>
</reference>
<evidence type="ECO:0000259" key="4">
    <source>
        <dbReference type="PROSITE" id="PS51898"/>
    </source>
</evidence>
<dbReference type="OrthoDB" id="1493636at2"/>
<evidence type="ECO:0000256" key="2">
    <source>
        <dbReference type="ARBA" id="ARBA00023125"/>
    </source>
</evidence>
<dbReference type="RefSeq" id="WP_126612518.1">
    <property type="nucleotide sequence ID" value="NZ_CP034562.1"/>
</dbReference>
<evidence type="ECO:0000313" key="5">
    <source>
        <dbReference type="EMBL" id="AZQ61728.1"/>
    </source>
</evidence>
<dbReference type="GO" id="GO:0003677">
    <property type="term" value="F:DNA binding"/>
    <property type="evidence" value="ECO:0007669"/>
    <property type="project" value="UniProtKB-KW"/>
</dbReference>
<dbReference type="InterPro" id="IPR013762">
    <property type="entry name" value="Integrase-like_cat_sf"/>
</dbReference>
<dbReference type="AlphaFoldDB" id="A0A3Q9FPJ9"/>
<dbReference type="Pfam" id="PF13102">
    <property type="entry name" value="Phage_int_SAM_5"/>
    <property type="match status" value="1"/>
</dbReference>
<dbReference type="Gene3D" id="1.10.443.10">
    <property type="entry name" value="Intergrase catalytic core"/>
    <property type="match status" value="1"/>
</dbReference>
<dbReference type="Pfam" id="PF17293">
    <property type="entry name" value="Arm-DNA-bind_5"/>
    <property type="match status" value="1"/>
</dbReference>
<gene>
    <name evidence="5" type="ORF">EI427_05610</name>
</gene>
<dbReference type="InterPro" id="IPR050090">
    <property type="entry name" value="Tyrosine_recombinase_XerCD"/>
</dbReference>
<evidence type="ECO:0000256" key="1">
    <source>
        <dbReference type="ARBA" id="ARBA00008857"/>
    </source>
</evidence>
<accession>A0A3Q9FPJ9</accession>
<evidence type="ECO:0000313" key="6">
    <source>
        <dbReference type="Proteomes" id="UP000267268"/>
    </source>
</evidence>
<dbReference type="InterPro" id="IPR010998">
    <property type="entry name" value="Integrase_recombinase_N"/>
</dbReference>
<dbReference type="PANTHER" id="PTHR30349:SF64">
    <property type="entry name" value="PROPHAGE INTEGRASE INTD-RELATED"/>
    <property type="match status" value="1"/>
</dbReference>
<keyword evidence="2" id="KW-0238">DNA-binding</keyword>
<sequence length="405" mass="46670">MATITLFIKNKTAKQSSVSAVLRDGSTRIVLSSGVKIPPKHWNTKKHHIFGVNPNAQELNAQLKVFKDNAFNIYNEAKNKGIQATGEYIREKLKPKEIATTTDKAFWGIFDNYLSIKERKLSISSIKKIKSLKVHLEGFEKKRKVIFDINEIDHVLLESLQEYLYQDAKLNKQTTAKYLGLFKTFLNWCKERKLTTNEDHKLFKLTHQPDTLKPVLIDLDLNKIRSTVLEHEYLQNARQLLLLSTLTGLRYSDYSKINESHIRVSNDGSKYLTIRQTKTNEAIEVPLTLEAEKIIQELLEGKIHSITNQSLNKYVKEVCKLAGIDELFEVHEFKGNFTTSKKVPKYELITTHTGRRTFATNLLLKGVPTNVVMEFTGHKDERSFAKYVNIPKEKTMEMVRKALMN</sequence>
<dbReference type="PROSITE" id="PS51898">
    <property type="entry name" value="TYR_RECOMBINASE"/>
    <property type="match status" value="1"/>
</dbReference>